<dbReference type="AlphaFoldDB" id="A0A1A9WVL5"/>
<protein>
    <submittedName>
        <fullName evidence="2">Uncharacterized protein</fullName>
    </submittedName>
</protein>
<accession>A0A1A9WVL5</accession>
<dbReference type="VEuPathDB" id="VectorBase:GBRI034130"/>
<keyword evidence="3" id="KW-1185">Reference proteome</keyword>
<evidence type="ECO:0000313" key="2">
    <source>
        <dbReference type="EnsemblMetazoa" id="GBRI034130-PA"/>
    </source>
</evidence>
<reference evidence="3" key="1">
    <citation type="submission" date="2014-03" db="EMBL/GenBank/DDBJ databases">
        <authorList>
            <person name="Aksoy S."/>
            <person name="Warren W."/>
            <person name="Wilson R.K."/>
        </authorList>
    </citation>
    <scope>NUCLEOTIDE SEQUENCE [LARGE SCALE GENOMIC DNA]</scope>
    <source>
        <strain evidence="3">IAEA</strain>
    </source>
</reference>
<evidence type="ECO:0000256" key="1">
    <source>
        <dbReference type="SAM" id="Phobius"/>
    </source>
</evidence>
<keyword evidence="1" id="KW-0472">Membrane</keyword>
<dbReference type="PROSITE" id="PS51257">
    <property type="entry name" value="PROKAR_LIPOPROTEIN"/>
    <property type="match status" value="1"/>
</dbReference>
<proteinExistence type="predicted"/>
<keyword evidence="1" id="KW-1133">Transmembrane helix</keyword>
<sequence>MTRMINNNTPVQWFASVFAINACLCVLLQACNESL</sequence>
<dbReference type="EnsemblMetazoa" id="GBRI034130-RA">
    <property type="protein sequence ID" value="GBRI034130-PA"/>
    <property type="gene ID" value="GBRI034130"/>
</dbReference>
<name>A0A1A9WVL5_9MUSC</name>
<reference evidence="2" key="2">
    <citation type="submission" date="2020-05" db="UniProtKB">
        <authorList>
            <consortium name="EnsemblMetazoa"/>
        </authorList>
    </citation>
    <scope>IDENTIFICATION</scope>
    <source>
        <strain evidence="2">IAEA</strain>
    </source>
</reference>
<evidence type="ECO:0000313" key="3">
    <source>
        <dbReference type="Proteomes" id="UP000091820"/>
    </source>
</evidence>
<keyword evidence="1" id="KW-0812">Transmembrane</keyword>
<organism evidence="2 3">
    <name type="scientific">Glossina brevipalpis</name>
    <dbReference type="NCBI Taxonomy" id="37001"/>
    <lineage>
        <taxon>Eukaryota</taxon>
        <taxon>Metazoa</taxon>
        <taxon>Ecdysozoa</taxon>
        <taxon>Arthropoda</taxon>
        <taxon>Hexapoda</taxon>
        <taxon>Insecta</taxon>
        <taxon>Pterygota</taxon>
        <taxon>Neoptera</taxon>
        <taxon>Endopterygota</taxon>
        <taxon>Diptera</taxon>
        <taxon>Brachycera</taxon>
        <taxon>Muscomorpha</taxon>
        <taxon>Hippoboscoidea</taxon>
        <taxon>Glossinidae</taxon>
        <taxon>Glossina</taxon>
    </lineage>
</organism>
<feature type="transmembrane region" description="Helical" evidence="1">
    <location>
        <begin position="12"/>
        <end position="31"/>
    </location>
</feature>
<dbReference type="Proteomes" id="UP000091820">
    <property type="component" value="Unassembled WGS sequence"/>
</dbReference>